<dbReference type="eggNOG" id="COG3320">
    <property type="taxonomic scope" value="Bacteria"/>
</dbReference>
<dbReference type="InterPro" id="IPR046407">
    <property type="entry name" value="CAR"/>
</dbReference>
<dbReference type="GO" id="GO:0031177">
    <property type="term" value="F:phosphopantetheine binding"/>
    <property type="evidence" value="ECO:0007669"/>
    <property type="project" value="InterPro"/>
</dbReference>
<dbReference type="Gene3D" id="3.40.50.12780">
    <property type="entry name" value="N-terminal domain of ligase-like"/>
    <property type="match status" value="1"/>
</dbReference>
<protein>
    <submittedName>
        <fullName evidence="6">Fatty acid CoA ligase FadD9</fullName>
    </submittedName>
</protein>
<dbReference type="InterPro" id="IPR009081">
    <property type="entry name" value="PP-bd_ACP"/>
</dbReference>
<dbReference type="SMART" id="SM00823">
    <property type="entry name" value="PKS_PP"/>
    <property type="match status" value="1"/>
</dbReference>
<dbReference type="InterPro" id="IPR000873">
    <property type="entry name" value="AMP-dep_synth/lig_dom"/>
</dbReference>
<dbReference type="PROSITE" id="PS00455">
    <property type="entry name" value="AMP_BINDING"/>
    <property type="match status" value="1"/>
</dbReference>
<dbReference type="NCBIfam" id="TIGR01746">
    <property type="entry name" value="Thioester-redct"/>
    <property type="match status" value="1"/>
</dbReference>
<dbReference type="InterPro" id="IPR042099">
    <property type="entry name" value="ANL_N_sf"/>
</dbReference>
<dbReference type="InterPro" id="IPR036736">
    <property type="entry name" value="ACP-like_sf"/>
</dbReference>
<dbReference type="Pfam" id="PF07993">
    <property type="entry name" value="NAD_binding_4"/>
    <property type="match status" value="1"/>
</dbReference>
<dbReference type="GO" id="GO:0004467">
    <property type="term" value="F:long-chain fatty acid-CoA ligase activity"/>
    <property type="evidence" value="ECO:0007669"/>
    <property type="project" value="TreeGrafter"/>
</dbReference>
<keyword evidence="4" id="KW-0067">ATP-binding</keyword>
<dbReference type="SUPFAM" id="SSF47336">
    <property type="entry name" value="ACP-like"/>
    <property type="match status" value="1"/>
</dbReference>
<feature type="domain" description="Carrier" evidence="5">
    <location>
        <begin position="585"/>
        <end position="672"/>
    </location>
</feature>
<dbReference type="InterPro" id="IPR013120">
    <property type="entry name" value="FAR_NAD-bd"/>
</dbReference>
<dbReference type="Gene3D" id="3.40.50.720">
    <property type="entry name" value="NAD(P)-binding Rossmann-like Domain"/>
    <property type="match status" value="1"/>
</dbReference>
<dbReference type="GO" id="GO:0005524">
    <property type="term" value="F:ATP binding"/>
    <property type="evidence" value="ECO:0007669"/>
    <property type="project" value="UniProtKB-KW"/>
</dbReference>
<dbReference type="eggNOG" id="COG1022">
    <property type="taxonomic scope" value="Bacteria"/>
</dbReference>
<evidence type="ECO:0000313" key="6">
    <source>
        <dbReference type="EMBL" id="SDM31065.1"/>
    </source>
</evidence>
<evidence type="ECO:0000256" key="2">
    <source>
        <dbReference type="ARBA" id="ARBA00022553"/>
    </source>
</evidence>
<gene>
    <name evidence="6" type="ORF">SAMN04489726_0923</name>
</gene>
<accession>A0A1G9S8F3</accession>
<reference evidence="6 7" key="1">
    <citation type="submission" date="2016-10" db="EMBL/GenBank/DDBJ databases">
        <authorList>
            <person name="de Groot N.N."/>
        </authorList>
    </citation>
    <scope>NUCLEOTIDE SEQUENCE [LARGE SCALE GENOMIC DNA]</scope>
    <source>
        <strain evidence="6 7">DSM 44149</strain>
    </source>
</reference>
<dbReference type="NCBIfam" id="NF041592">
    <property type="entry name" value="carboxyl_red"/>
    <property type="match status" value="1"/>
</dbReference>
<dbReference type="InterPro" id="IPR020845">
    <property type="entry name" value="AMP-binding_CS"/>
</dbReference>
<sequence>MTTATGPRPDITAAITRPGVRVQEILRTVLDGYSDRPALGERETVLRTDPVTGRRTRELLPGFRTISYGELRARIEAVAADLRLQSGDVVGLLGFTSLDHTTVDLACVHLGAVCVPLQSSASAAQLKPVIAEIEPRLLATSLQLLDTAVEVALSSTSVQWIVVFDYHEDDDDEREIFLAAQERFAVESLTDVLERGAALPAPPAHVPRPDEDPLSLLVYTSGSTGTPKGAMYTERLLRRLWLGYLPPIPDLSVIRVHYMPMSHLTGRAAVIETLVAGGIGYFTARSDLSTLFEDIALARPTELFLIPRLSDMLFQRYQRELDRGVPEAEAMAVIREAVLGGRVERSATGSAPLSAELAAFVQNCLGVRLHDGYGSTETGRVFVDGKVTRPPVIDYKVVDVPELGYFRTDAPHPRGELLVRTEAMISGYYKRPDLNAEVFDEDGFYRTGDIVAEPGPDQLVYLDRRKNVLKLSQGEFVAVSRVEAALGASPLVRQIFVYGNSERAYLLAVVVPTGAHRKERISESFHHIAREAGLSSYEIPREFIVETEPFSTANGLLSDLNKPLRPALRERYGPRLEQLYVELAEREADELRALRAAGADQPVLPAIRSAARALLGSADADARFTDLGGDSLSALSMANLLRDIFDVDVPVSLIISPATTLRGLADHIERAPRAARGPKTSVRAADLTLDKFVRPTPNTIGTVLLTGANGYLGRFVCLEWLQRLAATGGKLICLVRGGSTRLEEAFGDSALLRRFRELSGHVEVVSGDLSEPDLGLPRRTWDRLAETVDLIVHPAALVNHVLPYEELFGPNVVGVAELIKLAITKRRKGFTFLSSIAVAEGEDTDVRRASPVRALDGSYANGYATSKWAGEVLLREAHERYRLPVVVLRSDMILAHSTCTGQLNVPDMFTRLLFSLIATGIAPRSFYRSDAEHYDGLPVDFVARVVADLGAPSEGYRTFNVVNPHEDGISLDTFVDWLIEAGHRIHRIDDHAEWSRRFEMALRALPEKQRKHSMLPLLHAVAAPVEPGPLVPSERFQAAVGEIPQVSRELIVKYADDLRSLGLL</sequence>
<dbReference type="SUPFAM" id="SSF56801">
    <property type="entry name" value="Acetyl-CoA synthetase-like"/>
    <property type="match status" value="1"/>
</dbReference>
<dbReference type="Pfam" id="PF00501">
    <property type="entry name" value="AMP-binding"/>
    <property type="match status" value="1"/>
</dbReference>
<evidence type="ECO:0000313" key="7">
    <source>
        <dbReference type="Proteomes" id="UP000183376"/>
    </source>
</evidence>
<name>A0A1G9S8F3_ALLAB</name>
<dbReference type="PANTHER" id="PTHR43272">
    <property type="entry name" value="LONG-CHAIN-FATTY-ACID--COA LIGASE"/>
    <property type="match status" value="1"/>
</dbReference>
<dbReference type="SUPFAM" id="SSF51735">
    <property type="entry name" value="NAD(P)-binding Rossmann-fold domains"/>
    <property type="match status" value="1"/>
</dbReference>
<evidence type="ECO:0000256" key="3">
    <source>
        <dbReference type="ARBA" id="ARBA00022741"/>
    </source>
</evidence>
<keyword evidence="6" id="KW-0436">Ligase</keyword>
<dbReference type="InterPro" id="IPR010080">
    <property type="entry name" value="Thioester_reductase-like_dom"/>
</dbReference>
<dbReference type="Pfam" id="PF00550">
    <property type="entry name" value="PP-binding"/>
    <property type="match status" value="1"/>
</dbReference>
<dbReference type="GO" id="GO:0016620">
    <property type="term" value="F:oxidoreductase activity, acting on the aldehyde or oxo group of donors, NAD or NADP as acceptor"/>
    <property type="evidence" value="ECO:0007669"/>
    <property type="project" value="InterPro"/>
</dbReference>
<dbReference type="Proteomes" id="UP000183376">
    <property type="component" value="Chromosome I"/>
</dbReference>
<dbReference type="GO" id="GO:0050661">
    <property type="term" value="F:NADP binding"/>
    <property type="evidence" value="ECO:0007669"/>
    <property type="project" value="InterPro"/>
</dbReference>
<proteinExistence type="predicted"/>
<evidence type="ECO:0000259" key="5">
    <source>
        <dbReference type="PROSITE" id="PS50075"/>
    </source>
</evidence>
<organism evidence="6 7">
    <name type="scientific">Allokutzneria albata</name>
    <name type="common">Kibdelosporangium albatum</name>
    <dbReference type="NCBI Taxonomy" id="211114"/>
    <lineage>
        <taxon>Bacteria</taxon>
        <taxon>Bacillati</taxon>
        <taxon>Actinomycetota</taxon>
        <taxon>Actinomycetes</taxon>
        <taxon>Pseudonocardiales</taxon>
        <taxon>Pseudonocardiaceae</taxon>
        <taxon>Allokutzneria</taxon>
    </lineage>
</organism>
<dbReference type="OrthoDB" id="2472181at2"/>
<dbReference type="RefSeq" id="WP_030430720.1">
    <property type="nucleotide sequence ID" value="NZ_JOEF01000015.1"/>
</dbReference>
<dbReference type="CDD" id="cd05235">
    <property type="entry name" value="SDR_e1"/>
    <property type="match status" value="1"/>
</dbReference>
<dbReference type="InterPro" id="IPR036291">
    <property type="entry name" value="NAD(P)-bd_dom_sf"/>
</dbReference>
<dbReference type="GO" id="GO:0016020">
    <property type="term" value="C:membrane"/>
    <property type="evidence" value="ECO:0007669"/>
    <property type="project" value="TreeGrafter"/>
</dbReference>
<dbReference type="STRING" id="211114.SAMN04489726_0923"/>
<keyword evidence="1" id="KW-0596">Phosphopantetheine</keyword>
<dbReference type="PANTHER" id="PTHR43272:SF33">
    <property type="entry name" value="AMP-BINDING DOMAIN-CONTAINING PROTEIN-RELATED"/>
    <property type="match status" value="1"/>
</dbReference>
<dbReference type="AlphaFoldDB" id="A0A1G9S8F3"/>
<dbReference type="InterPro" id="IPR020806">
    <property type="entry name" value="PKS_PP-bd"/>
</dbReference>
<keyword evidence="2" id="KW-0597">Phosphoprotein</keyword>
<dbReference type="PROSITE" id="PS50075">
    <property type="entry name" value="CARRIER"/>
    <property type="match status" value="1"/>
</dbReference>
<keyword evidence="7" id="KW-1185">Reference proteome</keyword>
<evidence type="ECO:0000256" key="1">
    <source>
        <dbReference type="ARBA" id="ARBA00022450"/>
    </source>
</evidence>
<dbReference type="EMBL" id="LT629701">
    <property type="protein sequence ID" value="SDM31065.1"/>
    <property type="molecule type" value="Genomic_DNA"/>
</dbReference>
<keyword evidence="3" id="KW-0547">Nucleotide-binding</keyword>
<dbReference type="Gene3D" id="1.10.1200.10">
    <property type="entry name" value="ACP-like"/>
    <property type="match status" value="1"/>
</dbReference>
<evidence type="ECO:0000256" key="4">
    <source>
        <dbReference type="ARBA" id="ARBA00022840"/>
    </source>
</evidence>